<organism evidence="2 3">
    <name type="scientific">Gordonia rubripertincta</name>
    <name type="common">Rhodococcus corallinus</name>
    <dbReference type="NCBI Taxonomy" id="36822"/>
    <lineage>
        <taxon>Bacteria</taxon>
        <taxon>Bacillati</taxon>
        <taxon>Actinomycetota</taxon>
        <taxon>Actinomycetes</taxon>
        <taxon>Mycobacteriales</taxon>
        <taxon>Gordoniaceae</taxon>
        <taxon>Gordonia</taxon>
    </lineage>
</organism>
<dbReference type="PROSITE" id="PS51257">
    <property type="entry name" value="PROKAR_LIPOPROTEIN"/>
    <property type="match status" value="1"/>
</dbReference>
<sequence length="224" mass="23199">MSAIRSARTVATVLGVGALGLGLLTACSDSSDDASPATSESQVSTTSEEAQDPPAMQECSREAPTGPLAVPTTSTEYTSGEAAYSVTLSDGTERCVVVESDSSGGDFDSTDKEIDIRFGDTSAGLLITIDGEKEGNLPTGVPQKVGDAFMGMQVDGNYFADSMHSGCEVTLTGLDDEMIAGEFTCTDVTLFEDGPFSLGSESTTTPLPEDTTITDAKGWFVLRA</sequence>
<gene>
    <name evidence="2" type="ORF">O4213_16920</name>
</gene>
<comment type="caution">
    <text evidence="2">The sequence shown here is derived from an EMBL/GenBank/DDBJ whole genome shotgun (WGS) entry which is preliminary data.</text>
</comment>
<evidence type="ECO:0008006" key="4">
    <source>
        <dbReference type="Google" id="ProtNLM"/>
    </source>
</evidence>
<accession>A0ABT4N146</accession>
<name>A0ABT4N146_GORRU</name>
<dbReference type="EMBL" id="JAPWIE010000005">
    <property type="protein sequence ID" value="MCZ4551677.1"/>
    <property type="molecule type" value="Genomic_DNA"/>
</dbReference>
<protein>
    <recommendedName>
        <fullName evidence="4">DUF4232 domain-containing protein</fullName>
    </recommendedName>
</protein>
<proteinExistence type="predicted"/>
<feature type="region of interest" description="Disordered" evidence="1">
    <location>
        <begin position="28"/>
        <end position="74"/>
    </location>
</feature>
<evidence type="ECO:0000313" key="3">
    <source>
        <dbReference type="Proteomes" id="UP001067235"/>
    </source>
</evidence>
<evidence type="ECO:0000313" key="2">
    <source>
        <dbReference type="EMBL" id="MCZ4551677.1"/>
    </source>
</evidence>
<keyword evidence="3" id="KW-1185">Reference proteome</keyword>
<dbReference type="Proteomes" id="UP001067235">
    <property type="component" value="Unassembled WGS sequence"/>
</dbReference>
<dbReference type="RefSeq" id="WP_301572589.1">
    <property type="nucleotide sequence ID" value="NZ_JAPWIE010000005.1"/>
</dbReference>
<feature type="compositionally biased region" description="Low complexity" evidence="1">
    <location>
        <begin position="28"/>
        <end position="48"/>
    </location>
</feature>
<reference evidence="2" key="1">
    <citation type="submission" date="2022-12" db="EMBL/GenBank/DDBJ databases">
        <authorList>
            <person name="Krivoruchko A.V."/>
            <person name="Elkin A."/>
        </authorList>
    </citation>
    <scope>NUCLEOTIDE SEQUENCE</scope>
    <source>
        <strain evidence="2">IEGM 1388</strain>
    </source>
</reference>
<evidence type="ECO:0000256" key="1">
    <source>
        <dbReference type="SAM" id="MobiDB-lite"/>
    </source>
</evidence>